<dbReference type="InterPro" id="IPR027417">
    <property type="entry name" value="P-loop_NTPase"/>
</dbReference>
<keyword evidence="5" id="KW-0378">Hydrolase</keyword>
<dbReference type="CDD" id="cd18808">
    <property type="entry name" value="SF1_C_Upf1"/>
    <property type="match status" value="1"/>
</dbReference>
<evidence type="ECO:0000259" key="3">
    <source>
        <dbReference type="Pfam" id="PF13086"/>
    </source>
</evidence>
<organism evidence="5 6">
    <name type="scientific">Jimgerdemannia flammicorona</name>
    <dbReference type="NCBI Taxonomy" id="994334"/>
    <lineage>
        <taxon>Eukaryota</taxon>
        <taxon>Fungi</taxon>
        <taxon>Fungi incertae sedis</taxon>
        <taxon>Mucoromycota</taxon>
        <taxon>Mucoromycotina</taxon>
        <taxon>Endogonomycetes</taxon>
        <taxon>Endogonales</taxon>
        <taxon>Endogonaceae</taxon>
        <taxon>Jimgerdemannia</taxon>
    </lineage>
</organism>
<dbReference type="GO" id="GO:0004386">
    <property type="term" value="F:helicase activity"/>
    <property type="evidence" value="ECO:0007669"/>
    <property type="project" value="InterPro"/>
</dbReference>
<reference evidence="5 6" key="1">
    <citation type="journal article" date="2018" name="New Phytol.">
        <title>Phylogenomics of Endogonaceae and evolution of mycorrhizas within Mucoromycota.</title>
        <authorList>
            <person name="Chang Y."/>
            <person name="Desiro A."/>
            <person name="Na H."/>
            <person name="Sandor L."/>
            <person name="Lipzen A."/>
            <person name="Clum A."/>
            <person name="Barry K."/>
            <person name="Grigoriev I.V."/>
            <person name="Martin F.M."/>
            <person name="Stajich J.E."/>
            <person name="Smith M.E."/>
            <person name="Bonito G."/>
            <person name="Spatafora J.W."/>
        </authorList>
    </citation>
    <scope>NUCLEOTIDE SEQUENCE [LARGE SCALE GENOMIC DNA]</scope>
    <source>
        <strain evidence="5 6">GMNB39</strain>
    </source>
</reference>
<dbReference type="InterPro" id="IPR045055">
    <property type="entry name" value="DNA2/NAM7-like"/>
</dbReference>
<dbReference type="GO" id="GO:0006369">
    <property type="term" value="P:termination of RNA polymerase II transcription"/>
    <property type="evidence" value="ECO:0007669"/>
    <property type="project" value="TreeGrafter"/>
</dbReference>
<dbReference type="InterPro" id="IPR041677">
    <property type="entry name" value="DNA2/NAM7_AAA_11"/>
</dbReference>
<dbReference type="PANTHER" id="PTHR10887">
    <property type="entry name" value="DNA2/NAM7 HELICASE FAMILY"/>
    <property type="match status" value="1"/>
</dbReference>
<evidence type="ECO:0000313" key="6">
    <source>
        <dbReference type="Proteomes" id="UP000268093"/>
    </source>
</evidence>
<feature type="compositionally biased region" description="Polar residues" evidence="1">
    <location>
        <begin position="82"/>
        <end position="92"/>
    </location>
</feature>
<keyword evidence="6" id="KW-1185">Reference proteome</keyword>
<feature type="domain" description="5'-3' DNA helicase ZGRF1-like N-terminal" evidence="2">
    <location>
        <begin position="6"/>
        <end position="37"/>
    </location>
</feature>
<dbReference type="Pfam" id="PF13086">
    <property type="entry name" value="AAA_11"/>
    <property type="match status" value="1"/>
</dbReference>
<dbReference type="InterPro" id="IPR047187">
    <property type="entry name" value="SF1_C_Upf1"/>
</dbReference>
<dbReference type="Pfam" id="PF10382">
    <property type="entry name" value="ZGRF1-like_N"/>
    <property type="match status" value="1"/>
</dbReference>
<comment type="caution">
    <text evidence="5">The sequence shown here is derived from an EMBL/GenBank/DDBJ whole genome shotgun (WGS) entry which is preliminary data.</text>
</comment>
<evidence type="ECO:0000256" key="1">
    <source>
        <dbReference type="SAM" id="MobiDB-lite"/>
    </source>
</evidence>
<protein>
    <submittedName>
        <fullName evidence="5">P-loop containing nucleoside triphosphate hydrolase protein</fullName>
    </submittedName>
</protein>
<feature type="compositionally biased region" description="Polar residues" evidence="1">
    <location>
        <begin position="189"/>
        <end position="199"/>
    </location>
</feature>
<dbReference type="Pfam" id="PF13087">
    <property type="entry name" value="AAA_12"/>
    <property type="match status" value="1"/>
</dbReference>
<gene>
    <name evidence="5" type="ORF">BC936DRAFT_141175</name>
</gene>
<proteinExistence type="predicted"/>
<dbReference type="InterPro" id="IPR018838">
    <property type="entry name" value="ZGRF1-like_N"/>
</dbReference>
<evidence type="ECO:0000313" key="5">
    <source>
        <dbReference type="EMBL" id="RUP49867.1"/>
    </source>
</evidence>
<feature type="region of interest" description="Disordered" evidence="1">
    <location>
        <begin position="74"/>
        <end position="134"/>
    </location>
</feature>
<dbReference type="AlphaFoldDB" id="A0A433DGB1"/>
<evidence type="ECO:0000259" key="4">
    <source>
        <dbReference type="Pfam" id="PF13087"/>
    </source>
</evidence>
<dbReference type="GO" id="GO:0016604">
    <property type="term" value="C:nuclear body"/>
    <property type="evidence" value="ECO:0007669"/>
    <property type="project" value="TreeGrafter"/>
</dbReference>
<dbReference type="EMBL" id="RBNI01001894">
    <property type="protein sequence ID" value="RUP49867.1"/>
    <property type="molecule type" value="Genomic_DNA"/>
</dbReference>
<feature type="domain" description="DNA2/NAM7 helicase helicase" evidence="3">
    <location>
        <begin position="544"/>
        <end position="631"/>
    </location>
</feature>
<dbReference type="Gene3D" id="3.40.50.300">
    <property type="entry name" value="P-loop containing nucleotide triphosphate hydrolases"/>
    <property type="match status" value="2"/>
</dbReference>
<dbReference type="InterPro" id="IPR041679">
    <property type="entry name" value="DNA2/NAM7-like_C"/>
</dbReference>
<dbReference type="GO" id="GO:0001147">
    <property type="term" value="F:transcription termination site sequence-specific DNA binding"/>
    <property type="evidence" value="ECO:0007669"/>
    <property type="project" value="TreeGrafter"/>
</dbReference>
<sequence length="845" mass="93243">MTDNTITQYAVLFTGQKLKKAKTWQDGILKCYSFNAKGRPIVKGDEFEFDRNLVTIESILGTVSDPTQYTKDVNRGNVLPESGNSSHSANDPTKNRLRWRPVFSEFKSPARNHTSHNGMGTKRAGTEEEDEEMPPYYVPPPPNPASLVDVGDEMPPYAIMETRKVGDQGGVLAKNEVTFPKRRKIGLTRPNSSEAAQSNGDGGEECGLDEDTLDYGVEMNKNEAQLRARPHPLVPTSTSATTSLTKLQASTANTERPATVAQPKPRRYMDRFQKLRLRTGIHLSGKERLLWSLKWRKIGDSRTAKEIMTEGCPVYAIRGVSASAEFMMLDNLTDTLHQTPLLPSIINYTPADRPVSTKQGRFKPPSRLPQKSGCLIVKEEYGLDVGAMIKDVIREFTLNEDQESALRALARSVIVAPGWSDGTSQTTPILLVHGVFGAGKSYLIAVMIIFLQRVAAAVASEKDGGEEVEDSLKKIAKPILPFTAQVKPGAPQDGIIIICDPANNGSCEVTCSNIPRLLRSPVFFSYISELKELEYMLENDSLPEKEAKYVQDAIRRFKQSENRGLVARSLVVGTTCMASIFDVFNDIHFPLVILDESSQIAEPMAMVPVARISGERLLLVGDPLQLPPTLATSGSAASAGKGLDKTLFDRAIQCHPRISSISNILFYERRLINGVTMKDRAPLVADLPALCFVDVQGQEQQNPRSKSFNNEAEIKVAVATIRRLLELGVRAADVGVIALYKDQADKIDAALKSLSVGKKRKDGVQLHCRRISGSRKGCHRVIMRSDSANQFHRQSATGERGTDEGKETSYIAWRTQNVGVEQHVEQDYLTMQRHMVGISTDMGQC</sequence>
<dbReference type="Proteomes" id="UP000268093">
    <property type="component" value="Unassembled WGS sequence"/>
</dbReference>
<name>A0A433DGB1_9FUNG</name>
<evidence type="ECO:0000259" key="2">
    <source>
        <dbReference type="Pfam" id="PF10382"/>
    </source>
</evidence>
<dbReference type="OrthoDB" id="2447642at2759"/>
<dbReference type="SUPFAM" id="SSF52540">
    <property type="entry name" value="P-loop containing nucleoside triphosphate hydrolases"/>
    <property type="match status" value="1"/>
</dbReference>
<dbReference type="GO" id="GO:0016787">
    <property type="term" value="F:hydrolase activity"/>
    <property type="evidence" value="ECO:0007669"/>
    <property type="project" value="UniProtKB-KW"/>
</dbReference>
<dbReference type="PANTHER" id="PTHR10887:SF531">
    <property type="entry name" value="PROTEIN ZGRF1"/>
    <property type="match status" value="1"/>
</dbReference>
<feature type="region of interest" description="Disordered" evidence="1">
    <location>
        <begin position="185"/>
        <end position="210"/>
    </location>
</feature>
<accession>A0A433DGB1</accession>
<feature type="domain" description="DNA2/NAM7 helicase-like C-terminal" evidence="4">
    <location>
        <begin position="652"/>
        <end position="755"/>
    </location>
</feature>